<sequence>MKKLNASGICFLALAAVLNIVGANIALALRLPVYLDSIGTMLGAALLGPVYGMLPGLVSALLNGFTTDPYAFYYLPVQLVTGLMTGLAFRLFRPKKIRDIWRLLPASLLISLPGTVVSSVITALLFGGITSSGSTVLVQLLHGAGLHLTLSVCLVQGITDFLDRILSLALTAGLAAALPSALRAKIQNLRSGSPAGKGADHGTL</sequence>
<name>A0A9D1P3D3_9FIRM</name>
<keyword evidence="1" id="KW-1133">Transmembrane helix</keyword>
<gene>
    <name evidence="2" type="ORF">IAB71_08060</name>
</gene>
<dbReference type="Gene3D" id="1.10.1760.20">
    <property type="match status" value="1"/>
</dbReference>
<feature type="transmembrane region" description="Helical" evidence="1">
    <location>
        <begin position="71"/>
        <end position="92"/>
    </location>
</feature>
<evidence type="ECO:0000313" key="3">
    <source>
        <dbReference type="Proteomes" id="UP000824169"/>
    </source>
</evidence>
<protein>
    <submittedName>
        <fullName evidence="2">ECF transporter S component</fullName>
    </submittedName>
</protein>
<keyword evidence="1" id="KW-0812">Transmembrane</keyword>
<dbReference type="EMBL" id="DVOO01000024">
    <property type="protein sequence ID" value="HIV25710.1"/>
    <property type="molecule type" value="Genomic_DNA"/>
</dbReference>
<feature type="transmembrane region" description="Helical" evidence="1">
    <location>
        <begin position="136"/>
        <end position="158"/>
    </location>
</feature>
<reference evidence="2" key="1">
    <citation type="submission" date="2020-10" db="EMBL/GenBank/DDBJ databases">
        <authorList>
            <person name="Gilroy R."/>
        </authorList>
    </citation>
    <scope>NUCLEOTIDE SEQUENCE</scope>
    <source>
        <strain evidence="2">CHK188-20938</strain>
    </source>
</reference>
<evidence type="ECO:0000256" key="1">
    <source>
        <dbReference type="SAM" id="Phobius"/>
    </source>
</evidence>
<feature type="transmembrane region" description="Helical" evidence="1">
    <location>
        <begin position="41"/>
        <end position="65"/>
    </location>
</feature>
<dbReference type="Proteomes" id="UP000824169">
    <property type="component" value="Unassembled WGS sequence"/>
</dbReference>
<dbReference type="Pfam" id="PF12822">
    <property type="entry name" value="ECF_trnsprt"/>
    <property type="match status" value="1"/>
</dbReference>
<dbReference type="InterPro" id="IPR024529">
    <property type="entry name" value="ECF_trnsprt_substrate-spec"/>
</dbReference>
<reference evidence="2" key="2">
    <citation type="journal article" date="2021" name="PeerJ">
        <title>Extensive microbial diversity within the chicken gut microbiome revealed by metagenomics and culture.</title>
        <authorList>
            <person name="Gilroy R."/>
            <person name="Ravi A."/>
            <person name="Getino M."/>
            <person name="Pursley I."/>
            <person name="Horton D.L."/>
            <person name="Alikhan N.F."/>
            <person name="Baker D."/>
            <person name="Gharbi K."/>
            <person name="Hall N."/>
            <person name="Watson M."/>
            <person name="Adriaenssens E.M."/>
            <person name="Foster-Nyarko E."/>
            <person name="Jarju S."/>
            <person name="Secka A."/>
            <person name="Antonio M."/>
            <person name="Oren A."/>
            <person name="Chaudhuri R.R."/>
            <person name="La Ragione R."/>
            <person name="Hildebrand F."/>
            <person name="Pallen M.J."/>
        </authorList>
    </citation>
    <scope>NUCLEOTIDE SEQUENCE</scope>
    <source>
        <strain evidence="2">CHK188-20938</strain>
    </source>
</reference>
<comment type="caution">
    <text evidence="2">The sequence shown here is derived from an EMBL/GenBank/DDBJ whole genome shotgun (WGS) entry which is preliminary data.</text>
</comment>
<evidence type="ECO:0000313" key="2">
    <source>
        <dbReference type="EMBL" id="HIV25710.1"/>
    </source>
</evidence>
<keyword evidence="1" id="KW-0472">Membrane</keyword>
<feature type="transmembrane region" description="Helical" evidence="1">
    <location>
        <begin position="104"/>
        <end position="130"/>
    </location>
</feature>
<proteinExistence type="predicted"/>
<organism evidence="2 3">
    <name type="scientific">Candidatus Scatomonas pullistercoris</name>
    <dbReference type="NCBI Taxonomy" id="2840920"/>
    <lineage>
        <taxon>Bacteria</taxon>
        <taxon>Bacillati</taxon>
        <taxon>Bacillota</taxon>
        <taxon>Clostridia</taxon>
        <taxon>Lachnospirales</taxon>
        <taxon>Lachnospiraceae</taxon>
        <taxon>Lachnospiraceae incertae sedis</taxon>
        <taxon>Candidatus Scatomonas</taxon>
    </lineage>
</organism>
<dbReference type="AlphaFoldDB" id="A0A9D1P3D3"/>
<dbReference type="GO" id="GO:0022857">
    <property type="term" value="F:transmembrane transporter activity"/>
    <property type="evidence" value="ECO:0007669"/>
    <property type="project" value="InterPro"/>
</dbReference>
<feature type="transmembrane region" description="Helical" evidence="1">
    <location>
        <begin position="6"/>
        <end position="29"/>
    </location>
</feature>
<accession>A0A9D1P3D3</accession>